<dbReference type="EMBL" id="CALOZG010000002">
    <property type="protein sequence ID" value="CAH3969328.1"/>
    <property type="molecule type" value="Genomic_DNA"/>
</dbReference>
<dbReference type="GO" id="GO:0000139">
    <property type="term" value="C:Golgi membrane"/>
    <property type="evidence" value="ECO:0007669"/>
    <property type="project" value="UniProtKB-SubCell"/>
</dbReference>
<dbReference type="PANTHER" id="PTHR10844">
    <property type="entry name" value="CAVEOLIN"/>
    <property type="match status" value="1"/>
</dbReference>
<evidence type="ECO:0000256" key="3">
    <source>
        <dbReference type="ARBA" id="ARBA00022475"/>
    </source>
</evidence>
<organism evidence="7 8">
    <name type="scientific">Pieris brassicae</name>
    <name type="common">White butterfly</name>
    <name type="synonym">Large white butterfly</name>
    <dbReference type="NCBI Taxonomy" id="7116"/>
    <lineage>
        <taxon>Eukaryota</taxon>
        <taxon>Metazoa</taxon>
        <taxon>Ecdysozoa</taxon>
        <taxon>Arthropoda</taxon>
        <taxon>Hexapoda</taxon>
        <taxon>Insecta</taxon>
        <taxon>Pterygota</taxon>
        <taxon>Neoptera</taxon>
        <taxon>Endopterygota</taxon>
        <taxon>Lepidoptera</taxon>
        <taxon>Glossata</taxon>
        <taxon>Ditrysia</taxon>
        <taxon>Papilionoidea</taxon>
        <taxon>Pieridae</taxon>
        <taxon>Pierinae</taxon>
        <taxon>Pieris</taxon>
    </lineage>
</organism>
<protein>
    <recommendedName>
        <fullName evidence="6">Caveolin</fullName>
    </recommendedName>
</protein>
<comment type="subcellular location">
    <subcellularLocation>
        <location evidence="1 6">Cell membrane</location>
        <topology evidence="1 6">Peripheral membrane protein</topology>
    </subcellularLocation>
    <subcellularLocation>
        <location evidence="6">Golgi apparatus membrane</location>
        <topology evidence="6">Peripheral membrane protein</topology>
    </subcellularLocation>
    <subcellularLocation>
        <location evidence="6">Membrane</location>
        <location evidence="6">Caveola</location>
        <topology evidence="6">Peripheral membrane protein</topology>
    </subcellularLocation>
</comment>
<evidence type="ECO:0000256" key="4">
    <source>
        <dbReference type="ARBA" id="ARBA00023034"/>
    </source>
</evidence>
<keyword evidence="4 6" id="KW-0333">Golgi apparatus</keyword>
<comment type="caution">
    <text evidence="7">The sequence shown here is derived from an EMBL/GenBank/DDBJ whole genome shotgun (WGS) entry which is preliminary data.</text>
</comment>
<gene>
    <name evidence="7" type="ORF">PIBRA_LOCUS1714</name>
</gene>
<dbReference type="AlphaFoldDB" id="A0A9P0T235"/>
<dbReference type="GO" id="GO:0060090">
    <property type="term" value="F:molecular adaptor activity"/>
    <property type="evidence" value="ECO:0007669"/>
    <property type="project" value="TreeGrafter"/>
</dbReference>
<dbReference type="Pfam" id="PF01146">
    <property type="entry name" value="Caveolin"/>
    <property type="match status" value="1"/>
</dbReference>
<evidence type="ECO:0000256" key="1">
    <source>
        <dbReference type="ARBA" id="ARBA00004202"/>
    </source>
</evidence>
<dbReference type="InterPro" id="IPR001612">
    <property type="entry name" value="Caveolin"/>
</dbReference>
<keyword evidence="3 6" id="KW-1003">Cell membrane</keyword>
<dbReference type="Proteomes" id="UP001152562">
    <property type="component" value="Unassembled WGS sequence"/>
</dbReference>
<evidence type="ECO:0000256" key="2">
    <source>
        <dbReference type="ARBA" id="ARBA00010988"/>
    </source>
</evidence>
<evidence type="ECO:0000256" key="6">
    <source>
        <dbReference type="RuleBase" id="RU000680"/>
    </source>
</evidence>
<evidence type="ECO:0000313" key="8">
    <source>
        <dbReference type="Proteomes" id="UP001152562"/>
    </source>
</evidence>
<comment type="function">
    <text evidence="6">May act as a scaffolding protein within caveolar membranes. Interacts directly with G-protein alpha subunits and can functionally regulate their activity.</text>
</comment>
<dbReference type="GO" id="GO:0070836">
    <property type="term" value="P:caveola assembly"/>
    <property type="evidence" value="ECO:0007669"/>
    <property type="project" value="InterPro"/>
</dbReference>
<dbReference type="GO" id="GO:0005901">
    <property type="term" value="C:caveola"/>
    <property type="evidence" value="ECO:0007669"/>
    <property type="project" value="UniProtKB-SubCell"/>
</dbReference>
<accession>A0A9P0T235</accession>
<dbReference type="PANTHER" id="PTHR10844:SF19">
    <property type="entry name" value="CAVEOLIN-2"/>
    <property type="match status" value="1"/>
</dbReference>
<keyword evidence="5 6" id="KW-0472">Membrane</keyword>
<sequence>MESTKTQNVTVEELLEDRDPNHLNQHVQLLWDDVIGEPEGGRSPESAWRVSRFCFKQSRRCCYTVLSILLAPPCALVLGCGFACLAFEQIWCATPGLRCLRVYCFSIRSLCQSLLAATVTPTMESIGHLCKHIRVNIRKDAPEEKDLLII</sequence>
<evidence type="ECO:0000256" key="5">
    <source>
        <dbReference type="ARBA" id="ARBA00023136"/>
    </source>
</evidence>
<comment type="similarity">
    <text evidence="2 6">Belongs to the caveolin family.</text>
</comment>
<name>A0A9P0T235_PIEBR</name>
<reference evidence="7" key="1">
    <citation type="submission" date="2022-05" db="EMBL/GenBank/DDBJ databases">
        <authorList>
            <person name="Okamura Y."/>
        </authorList>
    </citation>
    <scope>NUCLEOTIDE SEQUENCE</scope>
</reference>
<evidence type="ECO:0000313" key="7">
    <source>
        <dbReference type="EMBL" id="CAH3969328.1"/>
    </source>
</evidence>
<keyword evidence="8" id="KW-1185">Reference proteome</keyword>
<proteinExistence type="inferred from homology"/>